<protein>
    <submittedName>
        <fullName evidence="4">Cobalt-precorrin 5A hydrolase</fullName>
    </submittedName>
</protein>
<gene>
    <name evidence="4" type="ORF">IAA04_05550</name>
</gene>
<dbReference type="GO" id="GO:0009236">
    <property type="term" value="P:cobalamin biosynthetic process"/>
    <property type="evidence" value="ECO:0007669"/>
    <property type="project" value="InterPro"/>
</dbReference>
<dbReference type="InterPro" id="IPR038029">
    <property type="entry name" value="GbiG_N_sf"/>
</dbReference>
<dbReference type="PANTHER" id="PTHR37477:SF1">
    <property type="entry name" value="COBALT-PRECORRIN-5A HYDROLASE"/>
    <property type="match status" value="1"/>
</dbReference>
<dbReference type="Pfam" id="PF11760">
    <property type="entry name" value="CbiG_N"/>
    <property type="match status" value="1"/>
</dbReference>
<dbReference type="AlphaFoldDB" id="A0A9D2PDZ6"/>
<feature type="domain" description="Cobalamin biosynthesis central region" evidence="3">
    <location>
        <begin position="138"/>
        <end position="222"/>
    </location>
</feature>
<evidence type="ECO:0000313" key="4">
    <source>
        <dbReference type="EMBL" id="HJC47499.1"/>
    </source>
</evidence>
<feature type="domain" description="Cobalamin synthesis G N-terminal" evidence="2">
    <location>
        <begin position="53"/>
        <end position="133"/>
    </location>
</feature>
<dbReference type="SUPFAM" id="SSF159664">
    <property type="entry name" value="CobE/GbiG C-terminal domain-like"/>
    <property type="match status" value="1"/>
</dbReference>
<comment type="caution">
    <text evidence="4">The sequence shown here is derived from an EMBL/GenBank/DDBJ whole genome shotgun (WGS) entry which is preliminary data.</text>
</comment>
<dbReference type="InterPro" id="IPR002750">
    <property type="entry name" value="CobE/GbiG_C"/>
</dbReference>
<dbReference type="PANTHER" id="PTHR37477">
    <property type="entry name" value="COBALT-PRECORRIN-5A HYDROLASE"/>
    <property type="match status" value="1"/>
</dbReference>
<evidence type="ECO:0000259" key="1">
    <source>
        <dbReference type="Pfam" id="PF01890"/>
    </source>
</evidence>
<organism evidence="4 5">
    <name type="scientific">Candidatus Lachnoclostridium pullistercoris</name>
    <dbReference type="NCBI Taxonomy" id="2838632"/>
    <lineage>
        <taxon>Bacteria</taxon>
        <taxon>Bacillati</taxon>
        <taxon>Bacillota</taxon>
        <taxon>Clostridia</taxon>
        <taxon>Lachnospirales</taxon>
        <taxon>Lachnospiraceae</taxon>
    </lineage>
</organism>
<dbReference type="InterPro" id="IPR052553">
    <property type="entry name" value="CbiG_hydrolase"/>
</dbReference>
<evidence type="ECO:0000259" key="2">
    <source>
        <dbReference type="Pfam" id="PF11760"/>
    </source>
</evidence>
<keyword evidence="4" id="KW-0378">Hydrolase</keyword>
<dbReference type="SUPFAM" id="SSF159672">
    <property type="entry name" value="CbiG N-terminal domain-like"/>
    <property type="match status" value="1"/>
</dbReference>
<dbReference type="EMBL" id="DWWL01000037">
    <property type="protein sequence ID" value="HJC47499.1"/>
    <property type="molecule type" value="Genomic_DNA"/>
</dbReference>
<dbReference type="InterPro" id="IPR021745">
    <property type="entry name" value="CbiG_mid"/>
</dbReference>
<reference evidence="4" key="1">
    <citation type="journal article" date="2021" name="PeerJ">
        <title>Extensive microbial diversity within the chicken gut microbiome revealed by metagenomics and culture.</title>
        <authorList>
            <person name="Gilroy R."/>
            <person name="Ravi A."/>
            <person name="Getino M."/>
            <person name="Pursley I."/>
            <person name="Horton D.L."/>
            <person name="Alikhan N.F."/>
            <person name="Baker D."/>
            <person name="Gharbi K."/>
            <person name="Hall N."/>
            <person name="Watson M."/>
            <person name="Adriaenssens E.M."/>
            <person name="Foster-Nyarko E."/>
            <person name="Jarju S."/>
            <person name="Secka A."/>
            <person name="Antonio M."/>
            <person name="Oren A."/>
            <person name="Chaudhuri R.R."/>
            <person name="La Ragione R."/>
            <person name="Hildebrand F."/>
            <person name="Pallen M.J."/>
        </authorList>
    </citation>
    <scope>NUCLEOTIDE SEQUENCE</scope>
    <source>
        <strain evidence="4">CHK183-5548</strain>
    </source>
</reference>
<dbReference type="Pfam" id="PF11761">
    <property type="entry name" value="CbiG_mid"/>
    <property type="match status" value="1"/>
</dbReference>
<dbReference type="Proteomes" id="UP000823883">
    <property type="component" value="Unassembled WGS sequence"/>
</dbReference>
<evidence type="ECO:0000259" key="3">
    <source>
        <dbReference type="Pfam" id="PF11761"/>
    </source>
</evidence>
<reference evidence="4" key="2">
    <citation type="submission" date="2021-04" db="EMBL/GenBank/DDBJ databases">
        <authorList>
            <person name="Gilroy R."/>
        </authorList>
    </citation>
    <scope>NUCLEOTIDE SEQUENCE</scope>
    <source>
        <strain evidence="4">CHK183-5548</strain>
    </source>
</reference>
<proteinExistence type="predicted"/>
<name>A0A9D2PDZ6_9FIRM</name>
<sequence>MRAAVVSFTGRGSRLNRKIVEILKSRGWDCEGWTREKFAVSGLNIMEGTLADWTGKNFPEADALIFVGACGIAVRAVAPWVKDKFQDPAVVAADEGGQFVISLLSGHAGGANRLTRELAAALGAVPVITTATDVNGRFAVDVFAAENGCAISSRDLAKQLSADILEGKRVFISSDFPVEGEFPPEVSAGEEKEHGRDSEEFSSVSVRITWSDQEEEQVLRLIPRRAVLGMGCRRGVSKEVLEREAEAALRAAGVDRRAVRAIASADLKQKEEGLLSLAEEWGVPFLTYSAEEMNRIPGTFSSSEFVKHTAGVDCVCERAAMAAVLENGAGGRLLAGKRKGDQTTAALAAEEIIIHTGEQK</sequence>
<dbReference type="InterPro" id="IPR036518">
    <property type="entry name" value="CobE/GbiG_C_sf"/>
</dbReference>
<dbReference type="Gene3D" id="3.30.420.180">
    <property type="entry name" value="CobE/GbiG C-terminal domain"/>
    <property type="match status" value="1"/>
</dbReference>
<accession>A0A9D2PDZ6</accession>
<dbReference type="Gene3D" id="3.40.50.11220">
    <property type="match status" value="1"/>
</dbReference>
<dbReference type="InterPro" id="IPR021744">
    <property type="entry name" value="CbiG_N"/>
</dbReference>
<dbReference type="GO" id="GO:0016787">
    <property type="term" value="F:hydrolase activity"/>
    <property type="evidence" value="ECO:0007669"/>
    <property type="project" value="UniProtKB-KW"/>
</dbReference>
<dbReference type="Pfam" id="PF01890">
    <property type="entry name" value="CbiG_C"/>
    <property type="match status" value="1"/>
</dbReference>
<feature type="domain" description="CobE/GbiG C-terminal" evidence="1">
    <location>
        <begin position="227"/>
        <end position="348"/>
    </location>
</feature>
<evidence type="ECO:0000313" key="5">
    <source>
        <dbReference type="Proteomes" id="UP000823883"/>
    </source>
</evidence>